<dbReference type="SUPFAM" id="SSF50814">
    <property type="entry name" value="Lipocalins"/>
    <property type="match status" value="1"/>
</dbReference>
<comment type="caution">
    <text evidence="1">The sequence shown here is derived from an EMBL/GenBank/DDBJ whole genome shotgun (WGS) entry which is preliminary data.</text>
</comment>
<accession>A0ABU9XHR8</accession>
<dbReference type="InterPro" id="IPR012674">
    <property type="entry name" value="Calycin"/>
</dbReference>
<dbReference type="RefSeq" id="WP_345824712.1">
    <property type="nucleotide sequence ID" value="NZ_JBDIML010000002.1"/>
</dbReference>
<sequence>MEQQVRVELHMVIDDNGQKESTTSKQSGKYFKKQNLDVLTFEEKTEDNYVIKNLITIQPEKVSIKRSGLVSMNQQFRTNHITENVYTHPHGHIHMETYTKSIRYQVGDQFSEGLLHIDYTVKLNGQDERNHALTLTYKKED</sequence>
<gene>
    <name evidence="1" type="ORF">ABC228_08625</name>
</gene>
<dbReference type="Pfam" id="PF09148">
    <property type="entry name" value="DUF1934"/>
    <property type="match status" value="1"/>
</dbReference>
<protein>
    <submittedName>
        <fullName evidence="1">DUF1934 domain-containing protein</fullName>
    </submittedName>
</protein>
<dbReference type="Proteomes" id="UP001444625">
    <property type="component" value="Unassembled WGS sequence"/>
</dbReference>
<organism evidence="1 2">
    <name type="scientific">Ornithinibacillus xuwenensis</name>
    <dbReference type="NCBI Taxonomy" id="3144668"/>
    <lineage>
        <taxon>Bacteria</taxon>
        <taxon>Bacillati</taxon>
        <taxon>Bacillota</taxon>
        <taxon>Bacilli</taxon>
        <taxon>Bacillales</taxon>
        <taxon>Bacillaceae</taxon>
        <taxon>Ornithinibacillus</taxon>
    </lineage>
</organism>
<keyword evidence="2" id="KW-1185">Reference proteome</keyword>
<dbReference type="EMBL" id="JBDIML010000002">
    <property type="protein sequence ID" value="MEN2767251.1"/>
    <property type="molecule type" value="Genomic_DNA"/>
</dbReference>
<reference evidence="1 2" key="1">
    <citation type="submission" date="2024-05" db="EMBL/GenBank/DDBJ databases">
        <authorList>
            <person name="Haq I."/>
            <person name="Ullah Z."/>
            <person name="Ahmad R."/>
            <person name="Li M."/>
            <person name="Tong Y."/>
        </authorList>
    </citation>
    <scope>NUCLEOTIDE SEQUENCE [LARGE SCALE GENOMIC DNA]</scope>
    <source>
        <strain evidence="1 2">16A2E</strain>
    </source>
</reference>
<evidence type="ECO:0000313" key="1">
    <source>
        <dbReference type="EMBL" id="MEN2767251.1"/>
    </source>
</evidence>
<name>A0ABU9XHR8_9BACI</name>
<dbReference type="InterPro" id="IPR015231">
    <property type="entry name" value="DUF1934"/>
</dbReference>
<dbReference type="Gene3D" id="2.40.128.20">
    <property type="match status" value="1"/>
</dbReference>
<proteinExistence type="predicted"/>
<evidence type="ECO:0000313" key="2">
    <source>
        <dbReference type="Proteomes" id="UP001444625"/>
    </source>
</evidence>